<organism evidence="9 10">
    <name type="scientific">Clavispora lusitaniae</name>
    <name type="common">Candida lusitaniae</name>
    <dbReference type="NCBI Taxonomy" id="36911"/>
    <lineage>
        <taxon>Eukaryota</taxon>
        <taxon>Fungi</taxon>
        <taxon>Dikarya</taxon>
        <taxon>Ascomycota</taxon>
        <taxon>Saccharomycotina</taxon>
        <taxon>Pichiomycetes</taxon>
        <taxon>Metschnikowiaceae</taxon>
        <taxon>Clavispora</taxon>
    </lineage>
</organism>
<dbReference type="KEGG" id="clus:A9F13_01g07194"/>
<dbReference type="Pfam" id="PF04129">
    <property type="entry name" value="Vps52_CC"/>
    <property type="match status" value="1"/>
</dbReference>
<feature type="compositionally biased region" description="Polar residues" evidence="6">
    <location>
        <begin position="24"/>
        <end position="35"/>
    </location>
</feature>
<dbReference type="GO" id="GO:0042147">
    <property type="term" value="P:retrograde transport, endosome to Golgi"/>
    <property type="evidence" value="ECO:0007669"/>
    <property type="project" value="TreeGrafter"/>
</dbReference>
<dbReference type="InterPro" id="IPR048319">
    <property type="entry name" value="Vps52_CC"/>
</dbReference>
<sequence>MSISYLQSILPLPPTIEAPKDDLSSTGTKESSDNAFESLPEGTFETLSDQQLGVAMARFDRFRDSISPLRAKLDPIDAFLNSFHSEIKQLSHTLRSLEQTSTRLSSGADSSRDVVDKLNSVILDMMISPQLAESIMNDPIDESWLENIRFIADKQQLIDKINQDSLPSHAAYKNSKPFQQLQDGMLLLEAKAIERIRDHLIHEIRLMRGSIKTSSQVVQEKLLQVKEIYSFLEDRHPQLAKQLQLAYIYTMKWYYTTRFAKYLHSLQKLRLKVIDSSFVLGASNDHTEAKSGLFGFVDASLRDSQSLSPNSASGKISLAEYFSSYIKRMEILAESNKSESRRSIPSQIAETTPFAYWMEFAFNQWSNALLDNIIVEYLFVVDFFYRGNEKFHPMVELDPKLEDHNSKKKDWSHFMFEDVYKMGQSFVSWLITSSQASLSSRLTAAPSIASTYANGTSHQSSSCDIYAILIMIRLIQTHSFALHNEFRVPVMEEYHNMMLLMLWPHFTRIIDINCEAMKKNILGSSTYSYRSLQTSQAPINATQQFSQLMVGLLKLAFIHESQGENLAQYQGEPVCSSIIRLRNDFESALTKTGSHVFGSGKNKAVQKEIFLFNNYFLVVTILRNEFDMNTCNQFIKEQIEHFELLCDAYKPKR</sequence>
<name>A0AA91Q4V8_CLALS</name>
<dbReference type="GO" id="GO:0005829">
    <property type="term" value="C:cytosol"/>
    <property type="evidence" value="ECO:0007669"/>
    <property type="project" value="GOC"/>
</dbReference>
<dbReference type="GO" id="GO:0015031">
    <property type="term" value="P:protein transport"/>
    <property type="evidence" value="ECO:0007669"/>
    <property type="project" value="UniProtKB-KW"/>
</dbReference>
<keyword evidence="3" id="KW-0813">Transport</keyword>
<dbReference type="GO" id="GO:0019905">
    <property type="term" value="F:syntaxin binding"/>
    <property type="evidence" value="ECO:0007669"/>
    <property type="project" value="TreeGrafter"/>
</dbReference>
<gene>
    <name evidence="9" type="ORF">A9F13_01g07194</name>
</gene>
<protein>
    <submittedName>
        <fullName evidence="9">Vacuolar protein sorting-associated protein</fullName>
    </submittedName>
</protein>
<keyword evidence="5" id="KW-0333">Golgi apparatus</keyword>
<dbReference type="AlphaFoldDB" id="A0AA91Q4V8"/>
<feature type="domain" description="Vps52 C-terminal" evidence="8">
    <location>
        <begin position="250"/>
        <end position="388"/>
    </location>
</feature>
<dbReference type="GO" id="GO:0006896">
    <property type="term" value="P:Golgi to vacuole transport"/>
    <property type="evidence" value="ECO:0007669"/>
    <property type="project" value="TreeGrafter"/>
</dbReference>
<dbReference type="PANTHER" id="PTHR14190:SF7">
    <property type="entry name" value="VACUOLAR PROTEIN SORTING-ASSOCIATED PROTEIN 52 HOMOLOG"/>
    <property type="match status" value="1"/>
</dbReference>
<feature type="domain" description="Vps52 C-terminal" evidence="8">
    <location>
        <begin position="457"/>
        <end position="629"/>
    </location>
</feature>
<dbReference type="GO" id="GO:0032456">
    <property type="term" value="P:endocytic recycling"/>
    <property type="evidence" value="ECO:0007669"/>
    <property type="project" value="TreeGrafter"/>
</dbReference>
<dbReference type="InterPro" id="IPR048361">
    <property type="entry name" value="Vps52_C"/>
</dbReference>
<dbReference type="GO" id="GO:0000938">
    <property type="term" value="C:GARP complex"/>
    <property type="evidence" value="ECO:0007669"/>
    <property type="project" value="TreeGrafter"/>
</dbReference>
<evidence type="ECO:0000256" key="1">
    <source>
        <dbReference type="ARBA" id="ARBA00004601"/>
    </source>
</evidence>
<evidence type="ECO:0000256" key="3">
    <source>
        <dbReference type="ARBA" id="ARBA00022448"/>
    </source>
</evidence>
<evidence type="ECO:0000259" key="8">
    <source>
        <dbReference type="Pfam" id="PF20655"/>
    </source>
</evidence>
<evidence type="ECO:0000256" key="5">
    <source>
        <dbReference type="ARBA" id="ARBA00023034"/>
    </source>
</evidence>
<evidence type="ECO:0000256" key="6">
    <source>
        <dbReference type="SAM" id="MobiDB-lite"/>
    </source>
</evidence>
<evidence type="ECO:0000259" key="7">
    <source>
        <dbReference type="Pfam" id="PF04129"/>
    </source>
</evidence>
<reference evidence="9 10" key="1">
    <citation type="submission" date="2017-04" db="EMBL/GenBank/DDBJ databases">
        <title>Draft genome of the yeast Clavispora lusitaniae type strain CBS 6936.</title>
        <authorList>
            <person name="Durrens P."/>
            <person name="Klopp C."/>
            <person name="Biteau N."/>
            <person name="Fitton-Ouhabi V."/>
            <person name="Dementhon K."/>
            <person name="Accoceberry I."/>
            <person name="Sherman D.J."/>
            <person name="Noel T."/>
        </authorList>
    </citation>
    <scope>NUCLEOTIDE SEQUENCE [LARGE SCALE GENOMIC DNA]</scope>
    <source>
        <strain evidence="9 10">CBS 6936</strain>
    </source>
</reference>
<dbReference type="EMBL" id="LYUB02000001">
    <property type="protein sequence ID" value="OVF11234.1"/>
    <property type="molecule type" value="Genomic_DNA"/>
</dbReference>
<dbReference type="PANTHER" id="PTHR14190">
    <property type="entry name" value="SUPPRESSOR OF ACTIN MUTATIONS 2/VACUOLAR PROTEIN SORTING 52"/>
    <property type="match status" value="1"/>
</dbReference>
<evidence type="ECO:0000256" key="4">
    <source>
        <dbReference type="ARBA" id="ARBA00022927"/>
    </source>
</evidence>
<keyword evidence="4" id="KW-0653">Protein transport</keyword>
<dbReference type="Proteomes" id="UP000195602">
    <property type="component" value="Unassembled WGS sequence"/>
</dbReference>
<feature type="domain" description="Vps52 coiled-coil" evidence="7">
    <location>
        <begin position="69"/>
        <end position="232"/>
    </location>
</feature>
<comment type="caution">
    <text evidence="9">The sequence shown here is derived from an EMBL/GenBank/DDBJ whole genome shotgun (WGS) entry which is preliminary data.</text>
</comment>
<evidence type="ECO:0000313" key="10">
    <source>
        <dbReference type="Proteomes" id="UP000195602"/>
    </source>
</evidence>
<comment type="similarity">
    <text evidence="2">Belongs to the VPS52 family.</text>
</comment>
<evidence type="ECO:0000313" key="9">
    <source>
        <dbReference type="EMBL" id="OVF11234.1"/>
    </source>
</evidence>
<evidence type="ECO:0000256" key="2">
    <source>
        <dbReference type="ARBA" id="ARBA00008180"/>
    </source>
</evidence>
<dbReference type="Pfam" id="PF20655">
    <property type="entry name" value="Vps52_C"/>
    <property type="match status" value="2"/>
</dbReference>
<accession>A0AA91Q4V8</accession>
<dbReference type="InterPro" id="IPR007258">
    <property type="entry name" value="Vps52"/>
</dbReference>
<comment type="subcellular location">
    <subcellularLocation>
        <location evidence="1">Golgi apparatus</location>
        <location evidence="1">trans-Golgi network</location>
    </subcellularLocation>
</comment>
<proteinExistence type="inferred from homology"/>
<feature type="region of interest" description="Disordered" evidence="6">
    <location>
        <begin position="16"/>
        <end position="36"/>
    </location>
</feature>